<evidence type="ECO:0000313" key="1">
    <source>
        <dbReference type="EMBL" id="OTF82468.1"/>
    </source>
</evidence>
<comment type="caution">
    <text evidence="1">The sequence shown here is derived from an EMBL/GenBank/DDBJ whole genome shotgun (WGS) entry which is preliminary data.</text>
</comment>
<reference evidence="1 2" key="1">
    <citation type="submission" date="2017-03" db="EMBL/GenBank/DDBJ databases">
        <title>Genome Survey of Euroglyphus maynei.</title>
        <authorList>
            <person name="Arlian L.G."/>
            <person name="Morgan M.S."/>
            <person name="Rider S.D."/>
        </authorList>
    </citation>
    <scope>NUCLEOTIDE SEQUENCE [LARGE SCALE GENOMIC DNA]</scope>
    <source>
        <strain evidence="1">Arlian Lab</strain>
        <tissue evidence="1">Whole body</tissue>
    </source>
</reference>
<name>A0A1Y3BR73_EURMA</name>
<evidence type="ECO:0000313" key="2">
    <source>
        <dbReference type="Proteomes" id="UP000194236"/>
    </source>
</evidence>
<organism evidence="1 2">
    <name type="scientific">Euroglyphus maynei</name>
    <name type="common">Mayne's house dust mite</name>
    <dbReference type="NCBI Taxonomy" id="6958"/>
    <lineage>
        <taxon>Eukaryota</taxon>
        <taxon>Metazoa</taxon>
        <taxon>Ecdysozoa</taxon>
        <taxon>Arthropoda</taxon>
        <taxon>Chelicerata</taxon>
        <taxon>Arachnida</taxon>
        <taxon>Acari</taxon>
        <taxon>Acariformes</taxon>
        <taxon>Sarcoptiformes</taxon>
        <taxon>Astigmata</taxon>
        <taxon>Psoroptidia</taxon>
        <taxon>Analgoidea</taxon>
        <taxon>Pyroglyphidae</taxon>
        <taxon>Pyroglyphinae</taxon>
        <taxon>Euroglyphus</taxon>
    </lineage>
</organism>
<accession>A0A1Y3BR73</accession>
<sequence length="104" mass="12440">MSDLYDNLPFCEYHAPIIEKNEAKRKKYNKNNRSSSSSTEWPRKQIYQKEWAKIDQKIDSRIQSLFEQFLCDFVKTEVIDRDQSLDLKKIPTTIITLSKYTNIM</sequence>
<dbReference type="EMBL" id="MUJZ01008340">
    <property type="protein sequence ID" value="OTF82468.1"/>
    <property type="molecule type" value="Genomic_DNA"/>
</dbReference>
<proteinExistence type="predicted"/>
<dbReference type="Proteomes" id="UP000194236">
    <property type="component" value="Unassembled WGS sequence"/>
</dbReference>
<gene>
    <name evidence="1" type="ORF">BLA29_006829</name>
</gene>
<keyword evidence="2" id="KW-1185">Reference proteome</keyword>
<protein>
    <submittedName>
        <fullName evidence="1">Uncharacterized protein</fullName>
    </submittedName>
</protein>
<dbReference type="AlphaFoldDB" id="A0A1Y3BR73"/>